<comment type="caution">
    <text evidence="1">The sequence shown here is derived from an EMBL/GenBank/DDBJ whole genome shotgun (WGS) entry which is preliminary data.</text>
</comment>
<accession>A0ABQ1EYX3</accession>
<organism evidence="1 2">
    <name type="scientific">Paenibacillus marchantiophytorum</name>
    <dbReference type="NCBI Taxonomy" id="1619310"/>
    <lineage>
        <taxon>Bacteria</taxon>
        <taxon>Bacillati</taxon>
        <taxon>Bacillota</taxon>
        <taxon>Bacilli</taxon>
        <taxon>Bacillales</taxon>
        <taxon>Paenibacillaceae</taxon>
        <taxon>Paenibacillus</taxon>
    </lineage>
</organism>
<dbReference type="EMBL" id="BMHE01000027">
    <property type="protein sequence ID" value="GFZ93843.1"/>
    <property type="molecule type" value="Genomic_DNA"/>
</dbReference>
<dbReference type="RefSeq" id="WP_189015274.1">
    <property type="nucleotide sequence ID" value="NZ_BMHE01000027.1"/>
</dbReference>
<reference evidence="2" key="1">
    <citation type="journal article" date="2019" name="Int. J. Syst. Evol. Microbiol.">
        <title>The Global Catalogue of Microorganisms (GCM) 10K type strain sequencing project: providing services to taxonomists for standard genome sequencing and annotation.</title>
        <authorList>
            <consortium name="The Broad Institute Genomics Platform"/>
            <consortium name="The Broad Institute Genome Sequencing Center for Infectious Disease"/>
            <person name="Wu L."/>
            <person name="Ma J."/>
        </authorList>
    </citation>
    <scope>NUCLEOTIDE SEQUENCE [LARGE SCALE GENOMIC DNA]</scope>
    <source>
        <strain evidence="2">CGMCC 1.15043</strain>
    </source>
</reference>
<sequence>MDTIVVEQCILDLNLTLNCPSSVRRPSIYFAMEKKSRMIMEYHIATDGKYANHIKSLLEKIIAISGVCPLFLEIQETLSKTENDELRKLSAKYNVGIKIAPQFRVNSFHRQYLEKQFNTINRSLLQTLNMASKYSNLGEPR</sequence>
<proteinExistence type="predicted"/>
<dbReference type="Proteomes" id="UP000615455">
    <property type="component" value="Unassembled WGS sequence"/>
</dbReference>
<name>A0ABQ1EYX3_9BACL</name>
<protein>
    <submittedName>
        <fullName evidence="1">Uncharacterized protein</fullName>
    </submittedName>
</protein>
<keyword evidence="2" id="KW-1185">Reference proteome</keyword>
<evidence type="ECO:0000313" key="1">
    <source>
        <dbReference type="EMBL" id="GFZ93843.1"/>
    </source>
</evidence>
<gene>
    <name evidence="1" type="ORF">GCM10008018_45350</name>
</gene>
<evidence type="ECO:0000313" key="2">
    <source>
        <dbReference type="Proteomes" id="UP000615455"/>
    </source>
</evidence>